<dbReference type="CDD" id="cd11484">
    <property type="entry name" value="SLC-NCS1sbd_CobB-like"/>
    <property type="match status" value="1"/>
</dbReference>
<feature type="transmembrane region" description="Helical" evidence="8">
    <location>
        <begin position="26"/>
        <end position="45"/>
    </location>
</feature>
<feature type="transmembrane region" description="Helical" evidence="8">
    <location>
        <begin position="190"/>
        <end position="210"/>
    </location>
</feature>
<organism evidence="9 10">
    <name type="scientific">Nocardioides simplex</name>
    <name type="common">Arthrobacter simplex</name>
    <dbReference type="NCBI Taxonomy" id="2045"/>
    <lineage>
        <taxon>Bacteria</taxon>
        <taxon>Bacillati</taxon>
        <taxon>Actinomycetota</taxon>
        <taxon>Actinomycetes</taxon>
        <taxon>Propionibacteriales</taxon>
        <taxon>Nocardioidaceae</taxon>
        <taxon>Pimelobacter</taxon>
    </lineage>
</organism>
<evidence type="ECO:0000256" key="6">
    <source>
        <dbReference type="ARBA" id="ARBA00023136"/>
    </source>
</evidence>
<dbReference type="PIRSF" id="PIRSF002744">
    <property type="entry name" value="Pur-cyt_permease"/>
    <property type="match status" value="1"/>
</dbReference>
<dbReference type="Pfam" id="PF02133">
    <property type="entry name" value="Transp_cyt_pur"/>
    <property type="match status" value="1"/>
</dbReference>
<dbReference type="GO" id="GO:0022857">
    <property type="term" value="F:transmembrane transporter activity"/>
    <property type="evidence" value="ECO:0007669"/>
    <property type="project" value="InterPro"/>
</dbReference>
<dbReference type="EMBL" id="WBVM01000001">
    <property type="protein sequence ID" value="KAB2813536.1"/>
    <property type="molecule type" value="Genomic_DNA"/>
</dbReference>
<evidence type="ECO:0000256" key="3">
    <source>
        <dbReference type="ARBA" id="ARBA00022448"/>
    </source>
</evidence>
<comment type="subcellular location">
    <subcellularLocation>
        <location evidence="1">Membrane</location>
        <topology evidence="1">Multi-pass membrane protein</topology>
    </subcellularLocation>
</comment>
<dbReference type="AlphaFoldDB" id="A0A7J5E5J2"/>
<proteinExistence type="inferred from homology"/>
<sequence>MEPETRSIDYVPQAERHGRAWQQAPFWFTGQFVPTTMVVGFVGPIVGLSLAWSLVATVAGILFGTCFMAFHANQGPTMGLPQMIQSRAQFGLRGASVPMLAVIGVYLGFSSFGVLLGSQVLASYLGWTTLGWSLVIVALATGLAIFGYDLLHVVLRWLPYLVVPVFGILTVLALVHLSPAAPAAGDGFSWAGLLAQFVAATGYQLGYAVYVSDYSRYLPADTSQRAVIGWTYLGACVSALWLMSLGNYIASSVPVPDALPNLQQVGDQWFDGFGELAVVLVLVPGAIALMGINLYGAMLSSLSIVQSFRPSLQASARNRALGIVGGAVAVFAVARWLPASYLGSFNDFVTIMLYVLVPWTAVNLVDYYFVRRGHYAVTEIFKPDGIYGLWGWRGLLAYVLGLLALAPFVRVGTIEGPLLDDVGGVDLAFVIGLVVPGVVYWLLTRGHDAAREEAAVARSRHQLDGELGVSRGR</sequence>
<accession>A0A7J5E5J2</accession>
<dbReference type="Gene3D" id="1.10.4160.10">
    <property type="entry name" value="Hydantoin permease"/>
    <property type="match status" value="1"/>
</dbReference>
<evidence type="ECO:0000256" key="8">
    <source>
        <dbReference type="SAM" id="Phobius"/>
    </source>
</evidence>
<feature type="transmembrane region" description="Helical" evidence="8">
    <location>
        <begin position="422"/>
        <end position="443"/>
    </location>
</feature>
<feature type="transmembrane region" description="Helical" evidence="8">
    <location>
        <begin position="158"/>
        <end position="178"/>
    </location>
</feature>
<feature type="transmembrane region" description="Helical" evidence="8">
    <location>
        <begin position="51"/>
        <end position="70"/>
    </location>
</feature>
<dbReference type="PANTHER" id="PTHR31806">
    <property type="entry name" value="PURINE-CYTOSINE PERMEASE FCY2-RELATED"/>
    <property type="match status" value="1"/>
</dbReference>
<keyword evidence="6 7" id="KW-0472">Membrane</keyword>
<dbReference type="InterPro" id="IPR026030">
    <property type="entry name" value="Pur-cyt_permease_Fcy2/21/22"/>
</dbReference>
<keyword evidence="4 8" id="KW-0812">Transmembrane</keyword>
<dbReference type="PANTHER" id="PTHR31806:SF1">
    <property type="entry name" value="PURINE-CYTOSINE PERMEASE FCY2-RELATED"/>
    <property type="match status" value="1"/>
</dbReference>
<feature type="transmembrane region" description="Helical" evidence="8">
    <location>
        <begin position="390"/>
        <end position="410"/>
    </location>
</feature>
<comment type="caution">
    <text evidence="9">The sequence shown here is derived from an EMBL/GenBank/DDBJ whole genome shotgun (WGS) entry which is preliminary data.</text>
</comment>
<reference evidence="9 10" key="1">
    <citation type="submission" date="2019-09" db="EMBL/GenBank/DDBJ databases">
        <title>Pimelobacter sp. isolated from Paulinella.</title>
        <authorList>
            <person name="Jeong S.E."/>
        </authorList>
    </citation>
    <scope>NUCLEOTIDE SEQUENCE [LARGE SCALE GENOMIC DNA]</scope>
    <source>
        <strain evidence="9 10">Pch-N</strain>
    </source>
</reference>
<protein>
    <submittedName>
        <fullName evidence="9">Cytosine permease</fullName>
    </submittedName>
</protein>
<evidence type="ECO:0000313" key="9">
    <source>
        <dbReference type="EMBL" id="KAB2813536.1"/>
    </source>
</evidence>
<evidence type="ECO:0000256" key="5">
    <source>
        <dbReference type="ARBA" id="ARBA00022989"/>
    </source>
</evidence>
<evidence type="ECO:0000256" key="2">
    <source>
        <dbReference type="ARBA" id="ARBA00008974"/>
    </source>
</evidence>
<evidence type="ECO:0000313" key="10">
    <source>
        <dbReference type="Proteomes" id="UP000449906"/>
    </source>
</evidence>
<feature type="transmembrane region" description="Helical" evidence="8">
    <location>
        <begin position="230"/>
        <end position="250"/>
    </location>
</feature>
<feature type="transmembrane region" description="Helical" evidence="8">
    <location>
        <begin position="320"/>
        <end position="337"/>
    </location>
</feature>
<evidence type="ECO:0000256" key="7">
    <source>
        <dbReference type="PIRNR" id="PIRNR002744"/>
    </source>
</evidence>
<feature type="transmembrane region" description="Helical" evidence="8">
    <location>
        <begin position="276"/>
        <end position="299"/>
    </location>
</feature>
<evidence type="ECO:0000256" key="4">
    <source>
        <dbReference type="ARBA" id="ARBA00022692"/>
    </source>
</evidence>
<keyword evidence="5 8" id="KW-1133">Transmembrane helix</keyword>
<comment type="similarity">
    <text evidence="2 7">Belongs to the purine-cytosine permease (2.A.39) family.</text>
</comment>
<dbReference type="GO" id="GO:0005886">
    <property type="term" value="C:plasma membrane"/>
    <property type="evidence" value="ECO:0007669"/>
    <property type="project" value="TreeGrafter"/>
</dbReference>
<keyword evidence="3 7" id="KW-0813">Transport</keyword>
<feature type="transmembrane region" description="Helical" evidence="8">
    <location>
        <begin position="129"/>
        <end position="151"/>
    </location>
</feature>
<feature type="transmembrane region" description="Helical" evidence="8">
    <location>
        <begin position="90"/>
        <end position="109"/>
    </location>
</feature>
<name>A0A7J5E5J2_NOCSI</name>
<evidence type="ECO:0000256" key="1">
    <source>
        <dbReference type="ARBA" id="ARBA00004141"/>
    </source>
</evidence>
<gene>
    <name evidence="9" type="ORF">F9L07_13075</name>
</gene>
<dbReference type="InterPro" id="IPR001248">
    <property type="entry name" value="Pur-cyt_permease"/>
</dbReference>
<feature type="transmembrane region" description="Helical" evidence="8">
    <location>
        <begin position="349"/>
        <end position="369"/>
    </location>
</feature>
<dbReference type="Proteomes" id="UP000449906">
    <property type="component" value="Unassembled WGS sequence"/>
</dbReference>